<organism evidence="2 3">
    <name type="scientific">Inquilinus limosus</name>
    <dbReference type="NCBI Taxonomy" id="171674"/>
    <lineage>
        <taxon>Bacteria</taxon>
        <taxon>Pseudomonadati</taxon>
        <taxon>Pseudomonadota</taxon>
        <taxon>Alphaproteobacteria</taxon>
        <taxon>Rhodospirillales</taxon>
        <taxon>Rhodospirillaceae</taxon>
        <taxon>Inquilinus</taxon>
    </lineage>
</organism>
<protein>
    <submittedName>
        <fullName evidence="2">Uncharacterized protein</fullName>
    </submittedName>
</protein>
<sequence>MSPPAPDRVPYLRLVPPAGFETQPPLRPIRLGLGLQLSILVETLRRRSRALQVERLSDHERRDVGLPPHPREAHPRDLILWR</sequence>
<keyword evidence="3" id="KW-1185">Reference proteome</keyword>
<evidence type="ECO:0000313" key="3">
    <source>
        <dbReference type="Proteomes" id="UP000196655"/>
    </source>
</evidence>
<dbReference type="AlphaFoldDB" id="A0A211ZNT0"/>
<name>A0A211ZNT0_9PROT</name>
<evidence type="ECO:0000313" key="2">
    <source>
        <dbReference type="EMBL" id="OWJ66938.1"/>
    </source>
</evidence>
<dbReference type="Proteomes" id="UP000196655">
    <property type="component" value="Unassembled WGS sequence"/>
</dbReference>
<evidence type="ECO:0000256" key="1">
    <source>
        <dbReference type="SAM" id="MobiDB-lite"/>
    </source>
</evidence>
<dbReference type="EMBL" id="NHON01000017">
    <property type="protein sequence ID" value="OWJ66938.1"/>
    <property type="molecule type" value="Genomic_DNA"/>
</dbReference>
<feature type="region of interest" description="Disordered" evidence="1">
    <location>
        <begin position="60"/>
        <end position="82"/>
    </location>
</feature>
<gene>
    <name evidence="2" type="ORF">BWR60_11715</name>
</gene>
<accession>A0A211ZNT0</accession>
<dbReference type="RefSeq" id="WP_088151205.1">
    <property type="nucleotide sequence ID" value="NZ_NHON01000017.1"/>
</dbReference>
<comment type="caution">
    <text evidence="2">The sequence shown here is derived from an EMBL/GenBank/DDBJ whole genome shotgun (WGS) entry which is preliminary data.</text>
</comment>
<proteinExistence type="predicted"/>
<reference evidence="3" key="1">
    <citation type="submission" date="2017-05" db="EMBL/GenBank/DDBJ databases">
        <authorList>
            <person name="Macchi M."/>
            <person name="Festa S."/>
            <person name="Coppotelli B.M."/>
            <person name="Morelli I.S."/>
        </authorList>
    </citation>
    <scope>NUCLEOTIDE SEQUENCE [LARGE SCALE GENOMIC DNA]</scope>
    <source>
        <strain evidence="3">I</strain>
    </source>
</reference>